<accession>A0A0F7HND3</accession>
<reference evidence="4" key="2">
    <citation type="submission" date="2015-04" db="EMBL/GenBank/DDBJ databases">
        <title>Complete genome sequence of Salinicoccus halodurans strain H3B36, isolated from the Qaidam basin of China.</title>
        <authorList>
            <person name="Ma Y."/>
            <person name="Jiang K."/>
            <person name="Xue Y."/>
        </authorList>
    </citation>
    <scope>NUCLEOTIDE SEQUENCE [LARGE SCALE GENOMIC DNA]</scope>
    <source>
        <strain evidence="4">H3B36</strain>
    </source>
</reference>
<evidence type="ECO:0000259" key="1">
    <source>
        <dbReference type="PROSITE" id="PS51186"/>
    </source>
</evidence>
<dbReference type="Gene3D" id="3.40.630.30">
    <property type="match status" value="1"/>
</dbReference>
<evidence type="ECO:0000313" key="2">
    <source>
        <dbReference type="EMBL" id="AKG74557.1"/>
    </source>
</evidence>
<keyword evidence="3" id="KW-0687">Ribonucleoprotein</keyword>
<dbReference type="Proteomes" id="UP000183090">
    <property type="component" value="Unassembled WGS sequence"/>
</dbReference>
<dbReference type="PROSITE" id="PS51186">
    <property type="entry name" value="GNAT"/>
    <property type="match status" value="1"/>
</dbReference>
<dbReference type="CDD" id="cd04301">
    <property type="entry name" value="NAT_SF"/>
    <property type="match status" value="1"/>
</dbReference>
<dbReference type="KEGG" id="shv:AAT16_10365"/>
<dbReference type="Proteomes" id="UP000034029">
    <property type="component" value="Chromosome"/>
</dbReference>
<dbReference type="InterPro" id="IPR016181">
    <property type="entry name" value="Acyl_CoA_acyltransferase"/>
</dbReference>
<reference evidence="2 4" key="1">
    <citation type="journal article" date="2015" name="Int. J. Syst. Evol. Microbiol.">
        <title>Complete genome sequence of Salinicoccus halodurans H3B36, isolated from the Qaidam Basin in China.</title>
        <authorList>
            <person name="Jiang K."/>
            <person name="Xue Y."/>
            <person name="Ma Y."/>
        </authorList>
    </citation>
    <scope>NUCLEOTIDE SEQUENCE [LARGE SCALE GENOMIC DNA]</scope>
    <source>
        <strain evidence="2 4">H3B36</strain>
    </source>
</reference>
<feature type="domain" description="N-acetyltransferase" evidence="1">
    <location>
        <begin position="3"/>
        <end position="163"/>
    </location>
</feature>
<reference evidence="3 5" key="3">
    <citation type="submission" date="2016-10" db="EMBL/GenBank/DDBJ databases">
        <authorList>
            <person name="Varghese N."/>
            <person name="Submissions S."/>
        </authorList>
    </citation>
    <scope>NUCLEOTIDE SEQUENCE [LARGE SCALE GENOMIC DNA]</scope>
    <source>
        <strain evidence="3 5">CGMCC 1.6501</strain>
    </source>
</reference>
<name>A0A0F7HND3_9STAP</name>
<dbReference type="AlphaFoldDB" id="A0A0F7HND3"/>
<evidence type="ECO:0000313" key="3">
    <source>
        <dbReference type="EMBL" id="SFK89800.1"/>
    </source>
</evidence>
<dbReference type="InterPro" id="IPR000182">
    <property type="entry name" value="GNAT_dom"/>
</dbReference>
<gene>
    <name evidence="2" type="ORF">AAT16_10365</name>
    <name evidence="3" type="ORF">SAMN05216235_2382</name>
</gene>
<evidence type="ECO:0000313" key="4">
    <source>
        <dbReference type="Proteomes" id="UP000034029"/>
    </source>
</evidence>
<organism evidence="3 5">
    <name type="scientific">Salinicoccus halodurans</name>
    <dbReference type="NCBI Taxonomy" id="407035"/>
    <lineage>
        <taxon>Bacteria</taxon>
        <taxon>Bacillati</taxon>
        <taxon>Bacillota</taxon>
        <taxon>Bacilli</taxon>
        <taxon>Bacillales</taxon>
        <taxon>Staphylococcaceae</taxon>
        <taxon>Salinicoccus</taxon>
    </lineage>
</organism>
<proteinExistence type="predicted"/>
<dbReference type="SUPFAM" id="SSF55729">
    <property type="entry name" value="Acyl-CoA N-acyltransferases (Nat)"/>
    <property type="match status" value="1"/>
</dbReference>
<dbReference type="GO" id="GO:0016747">
    <property type="term" value="F:acyltransferase activity, transferring groups other than amino-acyl groups"/>
    <property type="evidence" value="ECO:0007669"/>
    <property type="project" value="InterPro"/>
</dbReference>
<keyword evidence="4" id="KW-1185">Reference proteome</keyword>
<protein>
    <submittedName>
        <fullName evidence="3">Ribosomal protein S18 acetylase RimI</fullName>
    </submittedName>
</protein>
<evidence type="ECO:0000313" key="5">
    <source>
        <dbReference type="Proteomes" id="UP000183090"/>
    </source>
</evidence>
<dbReference type="Pfam" id="PF00583">
    <property type="entry name" value="Acetyltransf_1"/>
    <property type="match status" value="1"/>
</dbReference>
<dbReference type="EMBL" id="FOTB01000005">
    <property type="protein sequence ID" value="SFK89800.1"/>
    <property type="molecule type" value="Genomic_DNA"/>
</dbReference>
<keyword evidence="3" id="KW-0689">Ribosomal protein</keyword>
<dbReference type="GO" id="GO:0005840">
    <property type="term" value="C:ribosome"/>
    <property type="evidence" value="ECO:0007669"/>
    <property type="project" value="UniProtKB-KW"/>
</dbReference>
<sequence>MALIIRRPESADAPGVALICSEGWRQTVEGKMSSSHQHAVISFWYTEGKVQKDIRRGSYSYVAEVDDTVAGVIGGGMTAVDTSEIFVFYVHEEYRYQGIGKKLLDKITGGHIKRGASEQWVSVQEGNIYGRPFYEARGFSCRHSKETKTATGEVQVSLRFKREL</sequence>
<dbReference type="RefSeq" id="WP_046790739.1">
    <property type="nucleotide sequence ID" value="NZ_CP011366.1"/>
</dbReference>
<dbReference type="EMBL" id="CP011366">
    <property type="protein sequence ID" value="AKG74557.1"/>
    <property type="molecule type" value="Genomic_DNA"/>
</dbReference>
<dbReference type="OrthoDB" id="69535at2"/>